<gene>
    <name evidence="1" type="ORF">NM208_g2433</name>
</gene>
<protein>
    <submittedName>
        <fullName evidence="1">Uncharacterized protein</fullName>
    </submittedName>
</protein>
<reference evidence="1" key="1">
    <citation type="submission" date="2022-08" db="EMBL/GenBank/DDBJ databases">
        <title>Genome Sequence of Fusarium decemcellulare.</title>
        <authorList>
            <person name="Buettner E."/>
        </authorList>
    </citation>
    <scope>NUCLEOTIDE SEQUENCE</scope>
    <source>
        <strain evidence="1">Babe19</strain>
    </source>
</reference>
<comment type="caution">
    <text evidence="1">The sequence shown here is derived from an EMBL/GenBank/DDBJ whole genome shotgun (WGS) entry which is preliminary data.</text>
</comment>
<evidence type="ECO:0000313" key="1">
    <source>
        <dbReference type="EMBL" id="KAJ3545619.1"/>
    </source>
</evidence>
<keyword evidence="2" id="KW-1185">Reference proteome</keyword>
<accession>A0ACC1SSP5</accession>
<dbReference type="EMBL" id="JANRMS010000144">
    <property type="protein sequence ID" value="KAJ3545619.1"/>
    <property type="molecule type" value="Genomic_DNA"/>
</dbReference>
<organism evidence="1 2">
    <name type="scientific">Fusarium decemcellulare</name>
    <dbReference type="NCBI Taxonomy" id="57161"/>
    <lineage>
        <taxon>Eukaryota</taxon>
        <taxon>Fungi</taxon>
        <taxon>Dikarya</taxon>
        <taxon>Ascomycota</taxon>
        <taxon>Pezizomycotina</taxon>
        <taxon>Sordariomycetes</taxon>
        <taxon>Hypocreomycetidae</taxon>
        <taxon>Hypocreales</taxon>
        <taxon>Nectriaceae</taxon>
        <taxon>Fusarium</taxon>
        <taxon>Fusarium decemcellulare species complex</taxon>
    </lineage>
</organism>
<dbReference type="Proteomes" id="UP001148629">
    <property type="component" value="Unassembled WGS sequence"/>
</dbReference>
<evidence type="ECO:0000313" key="2">
    <source>
        <dbReference type="Proteomes" id="UP001148629"/>
    </source>
</evidence>
<sequence>MQFSLTTVFAALATIHTASAWRISAMATPDCTETDIWRKLTQDGPSGCRVFGQDMAGVACDQWNPSTNAYEGCVTEGFISKSIVVAQGTTCVLYKNPECAAGDGASLVVGPVGGFLCSKSESDEGFKAYECWENGDPTENPAEPLPTSIEQ</sequence>
<proteinExistence type="predicted"/>
<name>A0ACC1SSP5_9HYPO</name>